<comment type="caution">
    <text evidence="7">The sequence shown here is derived from an EMBL/GenBank/DDBJ whole genome shotgun (WGS) entry which is preliminary data.</text>
</comment>
<accession>A0ABT1Q5G6</accession>
<dbReference type="PRINTS" id="PR00411">
    <property type="entry name" value="PNDRDTASEI"/>
</dbReference>
<dbReference type="Gene3D" id="3.30.70.20">
    <property type="match status" value="1"/>
</dbReference>
<organism evidence="7 8">
    <name type="scientific">Streptomyces humicola</name>
    <dbReference type="NCBI Taxonomy" id="2953240"/>
    <lineage>
        <taxon>Bacteria</taxon>
        <taxon>Bacillati</taxon>
        <taxon>Actinomycetota</taxon>
        <taxon>Actinomycetes</taxon>
        <taxon>Kitasatosporales</taxon>
        <taxon>Streptomycetaceae</taxon>
        <taxon>Streptomyces</taxon>
    </lineage>
</organism>
<dbReference type="InterPro" id="IPR023753">
    <property type="entry name" value="FAD/NAD-binding_dom"/>
</dbReference>
<protein>
    <submittedName>
        <fullName evidence="7">FAD-dependent oxidoreductase</fullName>
    </submittedName>
</protein>
<dbReference type="EMBL" id="JANFNG010000055">
    <property type="protein sequence ID" value="MCQ4085159.1"/>
    <property type="molecule type" value="Genomic_DNA"/>
</dbReference>
<keyword evidence="4" id="KW-0560">Oxidoreductase</keyword>
<dbReference type="PANTHER" id="PTHR43557">
    <property type="entry name" value="APOPTOSIS-INDUCING FACTOR 1"/>
    <property type="match status" value="1"/>
</dbReference>
<dbReference type="SUPFAM" id="SSF54862">
    <property type="entry name" value="4Fe-4S ferredoxins"/>
    <property type="match status" value="1"/>
</dbReference>
<dbReference type="InterPro" id="IPR050446">
    <property type="entry name" value="FAD-oxidoreductase/Apoptosis"/>
</dbReference>
<dbReference type="SUPFAM" id="SSF51905">
    <property type="entry name" value="FAD/NAD(P)-binding domain"/>
    <property type="match status" value="1"/>
</dbReference>
<dbReference type="Gene3D" id="3.30.390.30">
    <property type="match status" value="1"/>
</dbReference>
<sequence length="525" mass="55887">MSITRPAPTPSRPTLSAIDAPPPAVSVDNNRCHLYGICVQEAPSVFRLTTRGTLDYVADPSAHSADQVRQAARCCPMQAISLRHATPPRGPRRRVRGRERIVVVGTGPAGLSAAMRLRRRGFDGELVLVGDERLGPYNRPALSKQYLAGAWGADDLRLDASEADAAWRLGTRVTGLDPGRRVLTLPGAEQLPFDGLVMATGVDARRMDRAPLHSDRILTLRSFDDARAIRSAFAEADGRIVIVGGGFVGCELACAARSRAMDVTIVAQGAPLLHRTLGSRLGRIVGRLHRQAGVDLRLGTRIVEWRETGKGLRLRLAGGDVLDAGLVVLGLGGVPRVDWLAGTGLDTTDGVLCDASCHVIGPLGAPMPGCVAAGDVARWPNWRFDAVPRRVEHWINAVEMGQAAADALLAGPAAATPFTPVPRFWSEQHGIRLQAVGSPALGSRVSLVEGSPKELRFLAAFTRPVSADALQLTGVVGFDSSERLLAYHHLVGRVWSLRELAEHLPSAAAADGAYGRAGAITAEIR</sequence>
<keyword evidence="2" id="KW-0285">Flavoprotein</keyword>
<dbReference type="Gene3D" id="3.50.50.60">
    <property type="entry name" value="FAD/NAD(P)-binding domain"/>
    <property type="match status" value="2"/>
</dbReference>
<feature type="region of interest" description="Disordered" evidence="5">
    <location>
        <begin position="1"/>
        <end position="22"/>
    </location>
</feature>
<evidence type="ECO:0000259" key="6">
    <source>
        <dbReference type="Pfam" id="PF07992"/>
    </source>
</evidence>
<dbReference type="RefSeq" id="WP_255924283.1">
    <property type="nucleotide sequence ID" value="NZ_JANFNG010000055.1"/>
</dbReference>
<dbReference type="InterPro" id="IPR036188">
    <property type="entry name" value="FAD/NAD-bd_sf"/>
</dbReference>
<keyword evidence="8" id="KW-1185">Reference proteome</keyword>
<evidence type="ECO:0000256" key="5">
    <source>
        <dbReference type="SAM" id="MobiDB-lite"/>
    </source>
</evidence>
<evidence type="ECO:0000256" key="4">
    <source>
        <dbReference type="ARBA" id="ARBA00023002"/>
    </source>
</evidence>
<feature type="domain" description="FAD/NAD(P)-binding" evidence="6">
    <location>
        <begin position="100"/>
        <end position="401"/>
    </location>
</feature>
<evidence type="ECO:0000313" key="8">
    <source>
        <dbReference type="Proteomes" id="UP001057702"/>
    </source>
</evidence>
<evidence type="ECO:0000313" key="7">
    <source>
        <dbReference type="EMBL" id="MCQ4085159.1"/>
    </source>
</evidence>
<dbReference type="Pfam" id="PF07992">
    <property type="entry name" value="Pyr_redox_2"/>
    <property type="match status" value="1"/>
</dbReference>
<keyword evidence="3" id="KW-0274">FAD</keyword>
<dbReference type="Pfam" id="PF13370">
    <property type="entry name" value="Fer4_13"/>
    <property type="match status" value="1"/>
</dbReference>
<evidence type="ECO:0000256" key="2">
    <source>
        <dbReference type="ARBA" id="ARBA00022630"/>
    </source>
</evidence>
<dbReference type="PANTHER" id="PTHR43557:SF2">
    <property type="entry name" value="RIESKE DOMAIN-CONTAINING PROTEIN-RELATED"/>
    <property type="match status" value="1"/>
</dbReference>
<dbReference type="PRINTS" id="PR00368">
    <property type="entry name" value="FADPNR"/>
</dbReference>
<gene>
    <name evidence="7" type="ORF">NGB36_32510</name>
</gene>
<evidence type="ECO:0000256" key="3">
    <source>
        <dbReference type="ARBA" id="ARBA00022827"/>
    </source>
</evidence>
<dbReference type="InterPro" id="IPR016156">
    <property type="entry name" value="FAD/NAD-linked_Rdtase_dimer_sf"/>
</dbReference>
<reference evidence="7" key="1">
    <citation type="submission" date="2022-06" db="EMBL/GenBank/DDBJ databases">
        <title>Draft genome sequence of Streptomyces sp. RB6PN25 isolated from peat swamp forest in Thailand.</title>
        <authorList>
            <person name="Duangmal K."/>
            <person name="Klaysubun C."/>
        </authorList>
    </citation>
    <scope>NUCLEOTIDE SEQUENCE</scope>
    <source>
        <strain evidence="7">RB6PN25</strain>
    </source>
</reference>
<proteinExistence type="predicted"/>
<dbReference type="Proteomes" id="UP001057702">
    <property type="component" value="Unassembled WGS sequence"/>
</dbReference>
<evidence type="ECO:0000256" key="1">
    <source>
        <dbReference type="ARBA" id="ARBA00001974"/>
    </source>
</evidence>
<dbReference type="SUPFAM" id="SSF55424">
    <property type="entry name" value="FAD/NAD-linked reductases, dimerisation (C-terminal) domain"/>
    <property type="match status" value="1"/>
</dbReference>
<name>A0ABT1Q5G6_9ACTN</name>
<comment type="cofactor">
    <cofactor evidence="1">
        <name>FAD</name>
        <dbReference type="ChEBI" id="CHEBI:57692"/>
    </cofactor>
</comment>